<dbReference type="AlphaFoldDB" id="A0A023FZG7"/>
<organism evidence="2">
    <name type="scientific">Amblyomma parvum</name>
    <name type="common">South American tick</name>
    <dbReference type="NCBI Taxonomy" id="251391"/>
    <lineage>
        <taxon>Eukaryota</taxon>
        <taxon>Metazoa</taxon>
        <taxon>Ecdysozoa</taxon>
        <taxon>Arthropoda</taxon>
        <taxon>Chelicerata</taxon>
        <taxon>Arachnida</taxon>
        <taxon>Acari</taxon>
        <taxon>Parasitiformes</taxon>
        <taxon>Ixodida</taxon>
        <taxon>Ixodoidea</taxon>
        <taxon>Ixodidae</taxon>
        <taxon>Amblyomminae</taxon>
        <taxon>Amblyomma</taxon>
    </lineage>
</organism>
<keyword evidence="1" id="KW-0732">Signal</keyword>
<sequence>MRDTAGISRMKFLASLTFLVAVLSECACESGKAKKSTKPDQSEPAKVAHTFNLLGQSGPLVMVHGNEATLKLHDYRCWKTNYTGVHNRQLRIQMEYKPQRTHEGLVNWMAKHFTILVEVTVSSSIATVYIFPYGTEQLPLPVSGNHRILYAEENCFVLRHQAPFAGCSVWAPILMADQPPTGCTSVYRSMCLNSKDLDYRPWRGLCGFGDCKNCDPQ</sequence>
<reference evidence="2" key="1">
    <citation type="submission" date="2014-03" db="EMBL/GenBank/DDBJ databases">
        <title>The sialotranscriptome of Amblyomma triste, Amblyomma parvum and Amblyomma cajennense ticks, uncovered by 454-based RNA-seq.</title>
        <authorList>
            <person name="Garcia G.R."/>
            <person name="Gardinassi L.G."/>
            <person name="Ribeiro J.M."/>
            <person name="Anatrielo E."/>
            <person name="Ferreira B.R."/>
            <person name="Moreira H.N."/>
            <person name="Mafra C."/>
            <person name="Olegario M.M."/>
            <person name="Szabo P.J."/>
            <person name="Miranda-Santos I.K."/>
            <person name="Maruyama S.R."/>
        </authorList>
    </citation>
    <scope>NUCLEOTIDE SEQUENCE</scope>
    <source>
        <strain evidence="2">Araguapaz</strain>
        <tissue evidence="2">Salivary glands</tissue>
    </source>
</reference>
<evidence type="ECO:0000313" key="2">
    <source>
        <dbReference type="EMBL" id="JAC27276.1"/>
    </source>
</evidence>
<protein>
    <submittedName>
        <fullName evidence="2">Putative secreted protein</fullName>
    </submittedName>
</protein>
<proteinExistence type="evidence at transcript level"/>
<accession>A0A023FZG7</accession>
<feature type="chain" id="PRO_5001521430" evidence="1">
    <location>
        <begin position="29"/>
        <end position="217"/>
    </location>
</feature>
<dbReference type="Gene3D" id="2.40.128.20">
    <property type="match status" value="1"/>
</dbReference>
<dbReference type="InterPro" id="IPR012674">
    <property type="entry name" value="Calycin"/>
</dbReference>
<name>A0A023FZG7_AMBPA</name>
<dbReference type="EMBL" id="GBBL01000044">
    <property type="protein sequence ID" value="JAC27276.1"/>
    <property type="molecule type" value="mRNA"/>
</dbReference>
<feature type="signal peptide" evidence="1">
    <location>
        <begin position="1"/>
        <end position="28"/>
    </location>
</feature>
<dbReference type="SUPFAM" id="SSF50814">
    <property type="entry name" value="Lipocalins"/>
    <property type="match status" value="1"/>
</dbReference>
<evidence type="ECO:0000256" key="1">
    <source>
        <dbReference type="SAM" id="SignalP"/>
    </source>
</evidence>